<keyword evidence="3" id="KW-1185">Reference proteome</keyword>
<name>A0A512B8L8_9BACT</name>
<organism evidence="2 3">
    <name type="scientific">Segetibacter aerophilus</name>
    <dbReference type="NCBI Taxonomy" id="670293"/>
    <lineage>
        <taxon>Bacteria</taxon>
        <taxon>Pseudomonadati</taxon>
        <taxon>Bacteroidota</taxon>
        <taxon>Chitinophagia</taxon>
        <taxon>Chitinophagales</taxon>
        <taxon>Chitinophagaceae</taxon>
        <taxon>Segetibacter</taxon>
    </lineage>
</organism>
<evidence type="ECO:0000313" key="2">
    <source>
        <dbReference type="EMBL" id="GEO08269.1"/>
    </source>
</evidence>
<evidence type="ECO:0000256" key="1">
    <source>
        <dbReference type="SAM" id="Phobius"/>
    </source>
</evidence>
<dbReference type="EMBL" id="BJYT01000002">
    <property type="protein sequence ID" value="GEO08269.1"/>
    <property type="molecule type" value="Genomic_DNA"/>
</dbReference>
<feature type="transmembrane region" description="Helical" evidence="1">
    <location>
        <begin position="12"/>
        <end position="33"/>
    </location>
</feature>
<dbReference type="AlphaFoldDB" id="A0A512B8L8"/>
<feature type="transmembrane region" description="Helical" evidence="1">
    <location>
        <begin position="45"/>
        <end position="69"/>
    </location>
</feature>
<evidence type="ECO:0000313" key="3">
    <source>
        <dbReference type="Proteomes" id="UP000321513"/>
    </source>
</evidence>
<gene>
    <name evidence="2" type="ORF">SAE01_07650</name>
</gene>
<proteinExistence type="predicted"/>
<dbReference type="RefSeq" id="WP_147202343.1">
    <property type="nucleotide sequence ID" value="NZ_BJYT01000002.1"/>
</dbReference>
<dbReference type="Proteomes" id="UP000321513">
    <property type="component" value="Unassembled WGS sequence"/>
</dbReference>
<protein>
    <submittedName>
        <fullName evidence="2">Uncharacterized protein</fullName>
    </submittedName>
</protein>
<reference evidence="2 3" key="1">
    <citation type="submission" date="2019-07" db="EMBL/GenBank/DDBJ databases">
        <title>Whole genome shotgun sequence of Segetibacter aerophilus NBRC 106135.</title>
        <authorList>
            <person name="Hosoyama A."/>
            <person name="Uohara A."/>
            <person name="Ohji S."/>
            <person name="Ichikawa N."/>
        </authorList>
    </citation>
    <scope>NUCLEOTIDE SEQUENCE [LARGE SCALE GENOMIC DNA]</scope>
    <source>
        <strain evidence="2 3">NBRC 106135</strain>
    </source>
</reference>
<keyword evidence="1" id="KW-1133">Transmembrane helix</keyword>
<comment type="caution">
    <text evidence="2">The sequence shown here is derived from an EMBL/GenBank/DDBJ whole genome shotgun (WGS) entry which is preliminary data.</text>
</comment>
<keyword evidence="1" id="KW-0812">Transmembrane</keyword>
<sequence length="229" mass="26106">MKKFLQYTWRLLAIFTILLIIFLIIFTLNFYNYPISKKIEDWASFATYITGIFSIVIGIANLGLVAFIANEVNKYDKEKETKNINRSVRPFLDFELRNGYKELYIRLKNDGLGVAVIKEIVVNDSSSNKSYTNIKAALAVPIAINFTATGDIVGDSFNLGRDKSTDLIEVYYDTQEPEHKAIFSVEATKILQRIQFFTITVKYTDMFNSEVFEATTNCANSFKGAETRS</sequence>
<accession>A0A512B8L8</accession>
<keyword evidence="1" id="KW-0472">Membrane</keyword>